<dbReference type="Gene3D" id="1.20.5.170">
    <property type="match status" value="1"/>
</dbReference>
<evidence type="ECO:0000259" key="2">
    <source>
        <dbReference type="PROSITE" id="PS50824"/>
    </source>
</evidence>
<dbReference type="InterPro" id="IPR004020">
    <property type="entry name" value="DAPIN"/>
</dbReference>
<name>A0AAN9DUV4_9TELE</name>
<dbReference type="PROSITE" id="PS50824">
    <property type="entry name" value="DAPIN"/>
    <property type="match status" value="1"/>
</dbReference>
<sequence length="235" mass="28112">MDKIEIRKLLDSKDEEIRRLETVVEEKEREIERLQSVRTQDPDQIVHRRVAELEEKLDLKNRELMEKDTKIETLEKKVKERDTENEELTNRIQILRGIARHQRPHEAHAGYRKLGQDVTTMNSRRDTEIQLHDIPSNGSALRNWSQTLFKILNELSDDDLKRMKYDLKHNEEYRIPVSLIERTENRADLADSMLKWWGKRQSVLNIRDLMKKIPHNDDVMINLFTPVLEEIGETW</sequence>
<dbReference type="EMBL" id="JAYKXH010000001">
    <property type="protein sequence ID" value="KAK7177057.1"/>
    <property type="molecule type" value="Genomic_DNA"/>
</dbReference>
<dbReference type="SUPFAM" id="SSF47986">
    <property type="entry name" value="DEATH domain"/>
    <property type="match status" value="1"/>
</dbReference>
<evidence type="ECO:0000313" key="3">
    <source>
        <dbReference type="EMBL" id="KAK7177057.1"/>
    </source>
</evidence>
<reference evidence="3 4" key="1">
    <citation type="submission" date="2024-02" db="EMBL/GenBank/DDBJ databases">
        <title>Chromosome-level genome assembly of the Eurasian Minnow (Phoxinus phoxinus).</title>
        <authorList>
            <person name="Oriowo T.O."/>
            <person name="Martin S."/>
            <person name="Stange M."/>
            <person name="Chrysostomakis Y."/>
            <person name="Brown T."/>
            <person name="Winkler S."/>
            <person name="Kukowka S."/>
            <person name="Myers E.W."/>
            <person name="Bohne A."/>
        </authorList>
    </citation>
    <scope>NUCLEOTIDE SEQUENCE [LARGE SCALE GENOMIC DNA]</scope>
    <source>
        <strain evidence="3">ZFMK-TIS-60720</strain>
        <tissue evidence="3">Whole Organism</tissue>
    </source>
</reference>
<dbReference type="AlphaFoldDB" id="A0AAN9DUV4"/>
<gene>
    <name evidence="3" type="ORF">R3I93_001112</name>
</gene>
<dbReference type="Gene3D" id="1.10.533.10">
    <property type="entry name" value="Death Domain, Fas"/>
    <property type="match status" value="1"/>
</dbReference>
<evidence type="ECO:0000256" key="1">
    <source>
        <dbReference type="SAM" id="Coils"/>
    </source>
</evidence>
<dbReference type="Proteomes" id="UP001364617">
    <property type="component" value="Unassembled WGS sequence"/>
</dbReference>
<organism evidence="3 4">
    <name type="scientific">Phoxinus phoxinus</name>
    <name type="common">Eurasian minnow</name>
    <dbReference type="NCBI Taxonomy" id="58324"/>
    <lineage>
        <taxon>Eukaryota</taxon>
        <taxon>Metazoa</taxon>
        <taxon>Chordata</taxon>
        <taxon>Craniata</taxon>
        <taxon>Vertebrata</taxon>
        <taxon>Euteleostomi</taxon>
        <taxon>Actinopterygii</taxon>
        <taxon>Neopterygii</taxon>
        <taxon>Teleostei</taxon>
        <taxon>Ostariophysi</taxon>
        <taxon>Cypriniformes</taxon>
        <taxon>Leuciscidae</taxon>
        <taxon>Phoxininae</taxon>
        <taxon>Phoxinus</taxon>
    </lineage>
</organism>
<dbReference type="Pfam" id="PF02758">
    <property type="entry name" value="PYRIN"/>
    <property type="match status" value="1"/>
</dbReference>
<feature type="coiled-coil region" evidence="1">
    <location>
        <begin position="10"/>
        <end position="91"/>
    </location>
</feature>
<dbReference type="InterPro" id="IPR011029">
    <property type="entry name" value="DEATH-like_dom_sf"/>
</dbReference>
<keyword evidence="1" id="KW-0175">Coiled coil</keyword>
<comment type="caution">
    <text evidence="3">The sequence shown here is derived from an EMBL/GenBank/DDBJ whole genome shotgun (WGS) entry which is preliminary data.</text>
</comment>
<feature type="domain" description="Pyrin" evidence="2">
    <location>
        <begin position="148"/>
        <end position="234"/>
    </location>
</feature>
<evidence type="ECO:0000313" key="4">
    <source>
        <dbReference type="Proteomes" id="UP001364617"/>
    </source>
</evidence>
<protein>
    <recommendedName>
        <fullName evidence="2">Pyrin domain-containing protein</fullName>
    </recommendedName>
</protein>
<accession>A0AAN9DUV4</accession>
<keyword evidence="4" id="KW-1185">Reference proteome</keyword>
<proteinExistence type="predicted"/>